<organism evidence="1 2">
    <name type="scientific">Knoellia subterranea KCTC 19937</name>
    <dbReference type="NCBI Taxonomy" id="1385521"/>
    <lineage>
        <taxon>Bacteria</taxon>
        <taxon>Bacillati</taxon>
        <taxon>Actinomycetota</taxon>
        <taxon>Actinomycetes</taxon>
        <taxon>Micrococcales</taxon>
        <taxon>Intrasporangiaceae</taxon>
        <taxon>Knoellia</taxon>
    </lineage>
</organism>
<dbReference type="STRING" id="1385521.N803_05860"/>
<evidence type="ECO:0000313" key="2">
    <source>
        <dbReference type="Proteomes" id="UP000030011"/>
    </source>
</evidence>
<gene>
    <name evidence="1" type="ORF">N803_05860</name>
</gene>
<dbReference type="AlphaFoldDB" id="A0A0A0JGQ3"/>
<name>A0A0A0JGQ3_9MICO</name>
<dbReference type="EMBL" id="AVPK01000012">
    <property type="protein sequence ID" value="KGN36328.1"/>
    <property type="molecule type" value="Genomic_DNA"/>
</dbReference>
<dbReference type="Proteomes" id="UP000030011">
    <property type="component" value="Unassembled WGS sequence"/>
</dbReference>
<protein>
    <submittedName>
        <fullName evidence="1">Uncharacterized protein</fullName>
    </submittedName>
</protein>
<evidence type="ECO:0000313" key="1">
    <source>
        <dbReference type="EMBL" id="KGN36328.1"/>
    </source>
</evidence>
<dbReference type="eggNOG" id="ENOG5032A3H">
    <property type="taxonomic scope" value="Bacteria"/>
</dbReference>
<accession>A0A0A0JGQ3</accession>
<keyword evidence="2" id="KW-1185">Reference proteome</keyword>
<comment type="caution">
    <text evidence="1">The sequence shown here is derived from an EMBL/GenBank/DDBJ whole genome shotgun (WGS) entry which is preliminary data.</text>
</comment>
<dbReference type="OrthoDB" id="10000250at2"/>
<sequence>MLVNFEPVDYLGHTYDIRVINAPLETLMLNREIRHGNKSVGAQFAAVFLLDYLSILDA</sequence>
<reference evidence="1 2" key="1">
    <citation type="submission" date="2013-08" db="EMBL/GenBank/DDBJ databases">
        <title>The genome sequence of Knoellia subterranea.</title>
        <authorList>
            <person name="Zhu W."/>
            <person name="Wang G."/>
        </authorList>
    </citation>
    <scope>NUCLEOTIDE SEQUENCE [LARGE SCALE GENOMIC DNA]</scope>
    <source>
        <strain evidence="1 2">KCTC 19937</strain>
    </source>
</reference>
<proteinExistence type="predicted"/>
<dbReference type="RefSeq" id="WP_156969822.1">
    <property type="nucleotide sequence ID" value="NZ_AVPK01000012.1"/>
</dbReference>